<dbReference type="Pfam" id="PF00481">
    <property type="entry name" value="PP2C"/>
    <property type="match status" value="1"/>
</dbReference>
<dbReference type="InterPro" id="IPR036457">
    <property type="entry name" value="PPM-type-like_dom_sf"/>
</dbReference>
<dbReference type="AlphaFoldDB" id="A0AAD6VSC8"/>
<keyword evidence="3" id="KW-1185">Reference proteome</keyword>
<dbReference type="EMBL" id="JARJCW010000008">
    <property type="protein sequence ID" value="KAJ7221393.1"/>
    <property type="molecule type" value="Genomic_DNA"/>
</dbReference>
<evidence type="ECO:0000313" key="2">
    <source>
        <dbReference type="EMBL" id="KAJ7221393.1"/>
    </source>
</evidence>
<dbReference type="Gene3D" id="3.60.40.10">
    <property type="entry name" value="PPM-type phosphatase domain"/>
    <property type="match status" value="1"/>
</dbReference>
<dbReference type="CDD" id="cd00143">
    <property type="entry name" value="PP2Cc"/>
    <property type="match status" value="1"/>
</dbReference>
<dbReference type="Proteomes" id="UP001219525">
    <property type="component" value="Unassembled WGS sequence"/>
</dbReference>
<dbReference type="GO" id="GO:0004741">
    <property type="term" value="F:[pyruvate dehydrogenase (acetyl-transferring)]-phosphatase activity"/>
    <property type="evidence" value="ECO:0007669"/>
    <property type="project" value="TreeGrafter"/>
</dbReference>
<organism evidence="2 3">
    <name type="scientific">Mycena pura</name>
    <dbReference type="NCBI Taxonomy" id="153505"/>
    <lineage>
        <taxon>Eukaryota</taxon>
        <taxon>Fungi</taxon>
        <taxon>Dikarya</taxon>
        <taxon>Basidiomycota</taxon>
        <taxon>Agaricomycotina</taxon>
        <taxon>Agaricomycetes</taxon>
        <taxon>Agaricomycetidae</taxon>
        <taxon>Agaricales</taxon>
        <taxon>Marasmiineae</taxon>
        <taxon>Mycenaceae</taxon>
        <taxon>Mycena</taxon>
    </lineage>
</organism>
<dbReference type="GO" id="GO:0005739">
    <property type="term" value="C:mitochondrion"/>
    <property type="evidence" value="ECO:0007669"/>
    <property type="project" value="TreeGrafter"/>
</dbReference>
<dbReference type="SMART" id="SM00332">
    <property type="entry name" value="PP2Cc"/>
    <property type="match status" value="1"/>
</dbReference>
<dbReference type="PANTHER" id="PTHR13832:SF792">
    <property type="entry name" value="GM14286P"/>
    <property type="match status" value="1"/>
</dbReference>
<gene>
    <name evidence="2" type="ORF">GGX14DRAFT_353551</name>
</gene>
<dbReference type="InterPro" id="IPR015655">
    <property type="entry name" value="PP2C"/>
</dbReference>
<comment type="caution">
    <text evidence="2">The sequence shown here is derived from an EMBL/GenBank/DDBJ whole genome shotgun (WGS) entry which is preliminary data.</text>
</comment>
<name>A0AAD6VSC8_9AGAR</name>
<sequence length="359" mass="40210">MRILYLQKHYSYTPGEDTISALYVNPVAWSFWSVYDGHVGPQTAWHLGDRLLEKVSEALWNMFDKNEGFEVPGIYTVIKHVFLSIDDELVNKSAQKLLDEPEGSQIKTLAASVLQEARSGSCALVSFYEAYARRLHVSVVGDSRAILGRRRKDEFGQTIYDVHVLSVDHTADNPAEIARLTAAHPDEPHLFEGGRFLGWGITRAFGSGAMKWGLELQSWMEKNCLGDKPRATCQTPPYFTAEPEITTTDIQPGDFLIMGSDGLWDCLTNEEAVGLVGLWLQRNNSGVHKIHYTSANNETHYNRWGVKKQFVNVDSNVARHLARNALGGADKDLNTALLSTPAPRARHFRHVRLFKIAGC</sequence>
<dbReference type="SUPFAM" id="SSF81606">
    <property type="entry name" value="PP2C-like"/>
    <property type="match status" value="1"/>
</dbReference>
<dbReference type="InterPro" id="IPR001932">
    <property type="entry name" value="PPM-type_phosphatase-like_dom"/>
</dbReference>
<evidence type="ECO:0000313" key="3">
    <source>
        <dbReference type="Proteomes" id="UP001219525"/>
    </source>
</evidence>
<accession>A0AAD6VSC8</accession>
<proteinExistence type="predicted"/>
<evidence type="ECO:0000259" key="1">
    <source>
        <dbReference type="PROSITE" id="PS51746"/>
    </source>
</evidence>
<dbReference type="PANTHER" id="PTHR13832">
    <property type="entry name" value="PROTEIN PHOSPHATASE 2C"/>
    <property type="match status" value="1"/>
</dbReference>
<dbReference type="PROSITE" id="PS51746">
    <property type="entry name" value="PPM_2"/>
    <property type="match status" value="1"/>
</dbReference>
<reference evidence="2" key="1">
    <citation type="submission" date="2023-03" db="EMBL/GenBank/DDBJ databases">
        <title>Massive genome expansion in bonnet fungi (Mycena s.s.) driven by repeated elements and novel gene families across ecological guilds.</title>
        <authorList>
            <consortium name="Lawrence Berkeley National Laboratory"/>
            <person name="Harder C.B."/>
            <person name="Miyauchi S."/>
            <person name="Viragh M."/>
            <person name="Kuo A."/>
            <person name="Thoen E."/>
            <person name="Andreopoulos B."/>
            <person name="Lu D."/>
            <person name="Skrede I."/>
            <person name="Drula E."/>
            <person name="Henrissat B."/>
            <person name="Morin E."/>
            <person name="Kohler A."/>
            <person name="Barry K."/>
            <person name="LaButti K."/>
            <person name="Morin E."/>
            <person name="Salamov A."/>
            <person name="Lipzen A."/>
            <person name="Mereny Z."/>
            <person name="Hegedus B."/>
            <person name="Baldrian P."/>
            <person name="Stursova M."/>
            <person name="Weitz H."/>
            <person name="Taylor A."/>
            <person name="Grigoriev I.V."/>
            <person name="Nagy L.G."/>
            <person name="Martin F."/>
            <person name="Kauserud H."/>
        </authorList>
    </citation>
    <scope>NUCLEOTIDE SEQUENCE</scope>
    <source>
        <strain evidence="2">9144</strain>
    </source>
</reference>
<feature type="domain" description="PPM-type phosphatase" evidence="1">
    <location>
        <begin position="1"/>
        <end position="341"/>
    </location>
</feature>
<protein>
    <submittedName>
        <fullName evidence="2">Phosphatase 2C-like domain-containing protein</fullName>
    </submittedName>
</protein>